<sequence>LVVAVFCLALSVAMAGLIKGPPSLAVLGAGALGFGLGAPQPRWWLWRIWIWPELRIRPRDSGYGGGFGGPYGGFYG</sequence>
<dbReference type="AlphaFoldDB" id="V5I113"/>
<feature type="chain" id="PRO_5012384417" evidence="1">
    <location>
        <begin position="16"/>
        <end position="76"/>
    </location>
</feature>
<evidence type="ECO:0000313" key="2">
    <source>
        <dbReference type="EMBL" id="JAB82857.1"/>
    </source>
</evidence>
<organism evidence="2">
    <name type="scientific">Ixodes ricinus</name>
    <name type="common">Common tick</name>
    <name type="synonym">Acarus ricinus</name>
    <dbReference type="NCBI Taxonomy" id="34613"/>
    <lineage>
        <taxon>Eukaryota</taxon>
        <taxon>Metazoa</taxon>
        <taxon>Ecdysozoa</taxon>
        <taxon>Arthropoda</taxon>
        <taxon>Chelicerata</taxon>
        <taxon>Arachnida</taxon>
        <taxon>Acari</taxon>
        <taxon>Parasitiformes</taxon>
        <taxon>Ixodida</taxon>
        <taxon>Ixodoidea</taxon>
        <taxon>Ixodidae</taxon>
        <taxon>Ixodinae</taxon>
        <taxon>Ixodes</taxon>
    </lineage>
</organism>
<name>V5I113_IXORI</name>
<evidence type="ECO:0000256" key="1">
    <source>
        <dbReference type="SAM" id="SignalP"/>
    </source>
</evidence>
<keyword evidence="1" id="KW-0732">Signal</keyword>
<protein>
    <submittedName>
        <fullName evidence="2">Putative secreted protein</fullName>
    </submittedName>
</protein>
<proteinExistence type="evidence at transcript level"/>
<reference evidence="2" key="1">
    <citation type="journal article" date="2015" name="Sci. Rep.">
        <title>Tissue- and time-dependent transcription in Ixodes ricinus salivary glands and midguts when blood feeding on the vertebrate host.</title>
        <authorList>
            <person name="Kotsyfakis M."/>
            <person name="Schwarz A."/>
            <person name="Erhart J."/>
            <person name="Ribeiro J.M."/>
        </authorList>
    </citation>
    <scope>NUCLEOTIDE SEQUENCE</scope>
    <source>
        <tissue evidence="2">Salivary gland and midgut</tissue>
    </source>
</reference>
<feature type="non-terminal residue" evidence="2">
    <location>
        <position position="1"/>
    </location>
</feature>
<dbReference type="EMBL" id="GANP01001611">
    <property type="protein sequence ID" value="JAB82857.1"/>
    <property type="molecule type" value="mRNA"/>
</dbReference>
<feature type="signal peptide" evidence="1">
    <location>
        <begin position="1"/>
        <end position="15"/>
    </location>
</feature>
<accession>V5I113</accession>